<gene>
    <name evidence="1" type="ORF">DP131_12050</name>
</gene>
<proteinExistence type="predicted"/>
<accession>A0ABY0EMI7</accession>
<comment type="caution">
    <text evidence="1">The sequence shown here is derived from an EMBL/GenBank/DDBJ whole genome shotgun (WGS) entry which is preliminary data.</text>
</comment>
<evidence type="ECO:0000313" key="1">
    <source>
        <dbReference type="EMBL" id="RXI52645.1"/>
    </source>
</evidence>
<dbReference type="EMBL" id="QMAU01000049">
    <property type="protein sequence ID" value="RXI52645.1"/>
    <property type="molecule type" value="Genomic_DNA"/>
</dbReference>
<organism evidence="1 2">
    <name type="scientific">Clostridium tetani</name>
    <dbReference type="NCBI Taxonomy" id="1513"/>
    <lineage>
        <taxon>Bacteria</taxon>
        <taxon>Bacillati</taxon>
        <taxon>Bacillota</taxon>
        <taxon>Clostridia</taxon>
        <taxon>Eubacteriales</taxon>
        <taxon>Clostridiaceae</taxon>
        <taxon>Clostridium</taxon>
    </lineage>
</organism>
<dbReference type="RefSeq" id="WP_035127695.1">
    <property type="nucleotide sequence ID" value="NZ_AP026804.1"/>
</dbReference>
<dbReference type="Proteomes" id="UP000290273">
    <property type="component" value="Unassembled WGS sequence"/>
</dbReference>
<reference evidence="1 2" key="1">
    <citation type="submission" date="2018-06" db="EMBL/GenBank/DDBJ databases">
        <title>Genome conservation of Clostridium tetani.</title>
        <authorList>
            <person name="Bruggemann H."/>
            <person name="Popoff M.R."/>
        </authorList>
    </citation>
    <scope>NUCLEOTIDE SEQUENCE [LARGE SCALE GENOMIC DNA]</scope>
    <source>
        <strain evidence="1 2">63.05</strain>
    </source>
</reference>
<evidence type="ECO:0000313" key="2">
    <source>
        <dbReference type="Proteomes" id="UP000290273"/>
    </source>
</evidence>
<name>A0ABY0EMI7_CLOTA</name>
<sequence length="59" mass="6928">MDNLPDCQYEYGYEAPIMQIAEECSICGHEIYEGDEYYHIDNLKICEDCILDFKKIGEI</sequence>
<protein>
    <submittedName>
        <fullName evidence="1">Uncharacterized protein</fullName>
    </submittedName>
</protein>